<dbReference type="InterPro" id="IPR036638">
    <property type="entry name" value="HLH_DNA-bd_sf"/>
</dbReference>
<keyword evidence="5" id="KW-0539">Nucleus</keyword>
<comment type="subcellular location">
    <subcellularLocation>
        <location evidence="1">Nucleus</location>
    </subcellularLocation>
</comment>
<dbReference type="PANTHER" id="PTHR45914">
    <property type="entry name" value="TRANSCRIPTION FACTOR HEC3-RELATED"/>
    <property type="match status" value="1"/>
</dbReference>
<accession>A0AAV1D7D9</accession>
<protein>
    <submittedName>
        <fullName evidence="7">OLC1v1002041C1</fullName>
    </submittedName>
</protein>
<dbReference type="CDD" id="cd11393">
    <property type="entry name" value="bHLH_AtbHLH_like"/>
    <property type="match status" value="1"/>
</dbReference>
<evidence type="ECO:0000313" key="7">
    <source>
        <dbReference type="EMBL" id="CAI9103538.1"/>
    </source>
</evidence>
<dbReference type="SUPFAM" id="SSF47459">
    <property type="entry name" value="HLH, helix-loop-helix DNA-binding domain"/>
    <property type="match status" value="1"/>
</dbReference>
<dbReference type="SMART" id="SM00353">
    <property type="entry name" value="HLH"/>
    <property type="match status" value="1"/>
</dbReference>
<name>A0AAV1D7D9_OLDCO</name>
<dbReference type="GO" id="GO:0005634">
    <property type="term" value="C:nucleus"/>
    <property type="evidence" value="ECO:0007669"/>
    <property type="project" value="UniProtKB-SubCell"/>
</dbReference>
<dbReference type="InterPro" id="IPR045843">
    <property type="entry name" value="IND-like"/>
</dbReference>
<keyword evidence="4" id="KW-0804">Transcription</keyword>
<keyword evidence="8" id="KW-1185">Reference proteome</keyword>
<sequence>MALSYYPSSATTTNLGELEQLNSVFHHHDDPVLLEYLPDILGLSNDNYYQNSLINFPDSSSSSSSSYNNFIDPFFVPESHEYSISNYENDLSNTTLYSISPENEFQQFPTAKRQKGCDGDYLNSIWSCENDNGGVLPSLCSGNGVIGFDPNPPHPLLSPEIFPPFGFTGDNYPPVFSIGSGGGSDKGCGYGGSGSSISSGSKKLSTQSVAARQRRRKITEKTQELGKLIPGGQKMNTAEMFQAAYKYIKFLQAQVGVLESFASVDDHQENGETLFQCQELDSLLGSSIIQEKLYSMEKCLVPANFVQSIVDDNRIIQPNSCDLKDFKELIGGG</sequence>
<evidence type="ECO:0000313" key="8">
    <source>
        <dbReference type="Proteomes" id="UP001161247"/>
    </source>
</evidence>
<organism evidence="7 8">
    <name type="scientific">Oldenlandia corymbosa var. corymbosa</name>
    <dbReference type="NCBI Taxonomy" id="529605"/>
    <lineage>
        <taxon>Eukaryota</taxon>
        <taxon>Viridiplantae</taxon>
        <taxon>Streptophyta</taxon>
        <taxon>Embryophyta</taxon>
        <taxon>Tracheophyta</taxon>
        <taxon>Spermatophyta</taxon>
        <taxon>Magnoliopsida</taxon>
        <taxon>eudicotyledons</taxon>
        <taxon>Gunneridae</taxon>
        <taxon>Pentapetalae</taxon>
        <taxon>asterids</taxon>
        <taxon>lamiids</taxon>
        <taxon>Gentianales</taxon>
        <taxon>Rubiaceae</taxon>
        <taxon>Rubioideae</taxon>
        <taxon>Spermacoceae</taxon>
        <taxon>Hedyotis-Oldenlandia complex</taxon>
        <taxon>Oldenlandia</taxon>
    </lineage>
</organism>
<dbReference type="AlphaFoldDB" id="A0AAV1D7D9"/>
<evidence type="ECO:0000256" key="1">
    <source>
        <dbReference type="ARBA" id="ARBA00004123"/>
    </source>
</evidence>
<dbReference type="Proteomes" id="UP001161247">
    <property type="component" value="Chromosome 4"/>
</dbReference>
<dbReference type="GO" id="GO:0003700">
    <property type="term" value="F:DNA-binding transcription factor activity"/>
    <property type="evidence" value="ECO:0007669"/>
    <property type="project" value="InterPro"/>
</dbReference>
<dbReference type="Gene3D" id="4.10.280.10">
    <property type="entry name" value="Helix-loop-helix DNA-binding domain"/>
    <property type="match status" value="1"/>
</dbReference>
<evidence type="ECO:0000256" key="3">
    <source>
        <dbReference type="ARBA" id="ARBA00023125"/>
    </source>
</evidence>
<dbReference type="InterPro" id="IPR011598">
    <property type="entry name" value="bHLH_dom"/>
</dbReference>
<dbReference type="Pfam" id="PF00010">
    <property type="entry name" value="HLH"/>
    <property type="match status" value="1"/>
</dbReference>
<evidence type="ECO:0000256" key="5">
    <source>
        <dbReference type="ARBA" id="ARBA00023242"/>
    </source>
</evidence>
<reference evidence="7" key="1">
    <citation type="submission" date="2023-03" db="EMBL/GenBank/DDBJ databases">
        <authorList>
            <person name="Julca I."/>
        </authorList>
    </citation>
    <scope>NUCLEOTIDE SEQUENCE</scope>
</reference>
<dbReference type="EMBL" id="OX459121">
    <property type="protein sequence ID" value="CAI9103538.1"/>
    <property type="molecule type" value="Genomic_DNA"/>
</dbReference>
<dbReference type="GO" id="GO:0003677">
    <property type="term" value="F:DNA binding"/>
    <property type="evidence" value="ECO:0007669"/>
    <property type="project" value="UniProtKB-KW"/>
</dbReference>
<dbReference type="InterPro" id="IPR045239">
    <property type="entry name" value="bHLH95_bHLH"/>
</dbReference>
<proteinExistence type="predicted"/>
<dbReference type="PANTHER" id="PTHR45914:SF24">
    <property type="entry name" value="BHLH DOMAIN-CONTAINING PROTEIN"/>
    <property type="match status" value="1"/>
</dbReference>
<dbReference type="PROSITE" id="PS50888">
    <property type="entry name" value="BHLH"/>
    <property type="match status" value="1"/>
</dbReference>
<keyword evidence="3" id="KW-0238">DNA-binding</keyword>
<evidence type="ECO:0000259" key="6">
    <source>
        <dbReference type="PROSITE" id="PS50888"/>
    </source>
</evidence>
<dbReference type="GO" id="GO:0046983">
    <property type="term" value="F:protein dimerization activity"/>
    <property type="evidence" value="ECO:0007669"/>
    <property type="project" value="InterPro"/>
</dbReference>
<evidence type="ECO:0000256" key="4">
    <source>
        <dbReference type="ARBA" id="ARBA00023163"/>
    </source>
</evidence>
<keyword evidence="2" id="KW-0805">Transcription regulation</keyword>
<feature type="domain" description="BHLH" evidence="6">
    <location>
        <begin position="202"/>
        <end position="251"/>
    </location>
</feature>
<gene>
    <name evidence="7" type="ORF">OLC1_LOCUS12677</name>
</gene>
<evidence type="ECO:0000256" key="2">
    <source>
        <dbReference type="ARBA" id="ARBA00023015"/>
    </source>
</evidence>